<feature type="domain" description="Multidrug resistance protein MdtA-like barrel-sandwich hybrid" evidence="7">
    <location>
        <begin position="52"/>
        <end position="261"/>
    </location>
</feature>
<dbReference type="PANTHER" id="PTHR30386">
    <property type="entry name" value="MEMBRANE FUSION SUBUNIT OF EMRAB-TOLC MULTIDRUG EFFLUX PUMP"/>
    <property type="match status" value="1"/>
</dbReference>
<proteinExistence type="predicted"/>
<dbReference type="Gene3D" id="2.40.30.170">
    <property type="match status" value="1"/>
</dbReference>
<dbReference type="PRINTS" id="PR01490">
    <property type="entry name" value="RTXTOXIND"/>
</dbReference>
<feature type="coiled-coil region" evidence="5">
    <location>
        <begin position="199"/>
        <end position="226"/>
    </location>
</feature>
<dbReference type="SUPFAM" id="SSF111369">
    <property type="entry name" value="HlyD-like secretion proteins"/>
    <property type="match status" value="2"/>
</dbReference>
<dbReference type="InterPro" id="IPR050739">
    <property type="entry name" value="MFP"/>
</dbReference>
<dbReference type="Pfam" id="PF25917">
    <property type="entry name" value="BSH_RND"/>
    <property type="match status" value="1"/>
</dbReference>
<evidence type="ECO:0000256" key="4">
    <source>
        <dbReference type="ARBA" id="ARBA00023136"/>
    </source>
</evidence>
<evidence type="ECO:0000313" key="9">
    <source>
        <dbReference type="EMBL" id="MFC5410623.1"/>
    </source>
</evidence>
<feature type="coiled-coil region" evidence="5">
    <location>
        <begin position="91"/>
        <end position="132"/>
    </location>
</feature>
<evidence type="ECO:0000259" key="7">
    <source>
        <dbReference type="Pfam" id="PF25917"/>
    </source>
</evidence>
<accession>A0ABW0IB59</accession>
<keyword evidence="10" id="KW-1185">Reference proteome</keyword>
<feature type="domain" description="p-hydroxybenzoic acid efflux pump subunit AaeA-like beta-barrel" evidence="8">
    <location>
        <begin position="265"/>
        <end position="356"/>
    </location>
</feature>
<evidence type="ECO:0000256" key="6">
    <source>
        <dbReference type="SAM" id="Phobius"/>
    </source>
</evidence>
<organism evidence="9 10">
    <name type="scientific">Larkinella bovis</name>
    <dbReference type="NCBI Taxonomy" id="683041"/>
    <lineage>
        <taxon>Bacteria</taxon>
        <taxon>Pseudomonadati</taxon>
        <taxon>Bacteroidota</taxon>
        <taxon>Cytophagia</taxon>
        <taxon>Cytophagales</taxon>
        <taxon>Spirosomataceae</taxon>
        <taxon>Larkinella</taxon>
    </lineage>
</organism>
<dbReference type="InterPro" id="IPR058625">
    <property type="entry name" value="MdtA-like_BSH"/>
</dbReference>
<comment type="caution">
    <text evidence="9">The sequence shown here is derived from an EMBL/GenBank/DDBJ whole genome shotgun (WGS) entry which is preliminary data.</text>
</comment>
<dbReference type="InterPro" id="IPR058634">
    <property type="entry name" value="AaeA-lik-b-barrel"/>
</dbReference>
<dbReference type="PANTHER" id="PTHR30386:SF26">
    <property type="entry name" value="TRANSPORT PROTEIN COMB"/>
    <property type="match status" value="1"/>
</dbReference>
<sequence length="361" mass="39569">MASDQTTPIKKYLPRLLVLVVLVAAAFYGFQSYRYNQHYETTDNAQIEGSSAPVLARVAGYVQQVAIEDYATVKRGENLVTIDPQEYEVVLQQAEADYQQTLADLQTARADLQTAQASLTNVRQNLKVAQSNAEVQSARVSKATNDLKRDENLYKGQSLTQKQLDDSRNNADVQTRQYEANVQQIALAKTSENVAQAAIAKAQASIQKAEALLNVKQAAIDNAKLRLSYASISAPITGKIGKKNVVVGQYVQPGQTLFTIVNDSTFWVVANFKETQLEHMRVGQPVDVKIDAYPNLEVKGKVVSLAEATGAKFALLPPDNASGNFVKVTQRVPVKIEIENPAKYKDLLRAGLSTDIAVKVQ</sequence>
<dbReference type="Gene3D" id="2.40.50.100">
    <property type="match status" value="1"/>
</dbReference>
<comment type="subcellular location">
    <subcellularLocation>
        <location evidence="1">Membrane</location>
        <topology evidence="1">Single-pass membrane protein</topology>
    </subcellularLocation>
</comment>
<evidence type="ECO:0000256" key="1">
    <source>
        <dbReference type="ARBA" id="ARBA00004167"/>
    </source>
</evidence>
<evidence type="ECO:0000256" key="3">
    <source>
        <dbReference type="ARBA" id="ARBA00022989"/>
    </source>
</evidence>
<keyword evidence="5" id="KW-0175">Coiled coil</keyword>
<keyword evidence="3 6" id="KW-1133">Transmembrane helix</keyword>
<name>A0ABW0IB59_9BACT</name>
<evidence type="ECO:0000256" key="5">
    <source>
        <dbReference type="SAM" id="Coils"/>
    </source>
</evidence>
<keyword evidence="2 6" id="KW-0812">Transmembrane</keyword>
<reference evidence="10" key="1">
    <citation type="journal article" date="2019" name="Int. J. Syst. Evol. Microbiol.">
        <title>The Global Catalogue of Microorganisms (GCM) 10K type strain sequencing project: providing services to taxonomists for standard genome sequencing and annotation.</title>
        <authorList>
            <consortium name="The Broad Institute Genomics Platform"/>
            <consortium name="The Broad Institute Genome Sequencing Center for Infectious Disease"/>
            <person name="Wu L."/>
            <person name="Ma J."/>
        </authorList>
    </citation>
    <scope>NUCLEOTIDE SEQUENCE [LARGE SCALE GENOMIC DNA]</scope>
    <source>
        <strain evidence="10">CCUG 55250</strain>
    </source>
</reference>
<dbReference type="Proteomes" id="UP001596106">
    <property type="component" value="Unassembled WGS sequence"/>
</dbReference>
<evidence type="ECO:0000256" key="2">
    <source>
        <dbReference type="ARBA" id="ARBA00022692"/>
    </source>
</evidence>
<dbReference type="RefSeq" id="WP_379846403.1">
    <property type="nucleotide sequence ID" value="NZ_JBHSMA010000004.1"/>
</dbReference>
<keyword evidence="4 6" id="KW-0472">Membrane</keyword>
<gene>
    <name evidence="9" type="ORF">ACFPMF_14970</name>
</gene>
<evidence type="ECO:0000313" key="10">
    <source>
        <dbReference type="Proteomes" id="UP001596106"/>
    </source>
</evidence>
<evidence type="ECO:0000259" key="8">
    <source>
        <dbReference type="Pfam" id="PF25963"/>
    </source>
</evidence>
<dbReference type="EMBL" id="JBHSMA010000004">
    <property type="protein sequence ID" value="MFC5410623.1"/>
    <property type="molecule type" value="Genomic_DNA"/>
</dbReference>
<dbReference type="Gene3D" id="1.10.287.470">
    <property type="entry name" value="Helix hairpin bin"/>
    <property type="match status" value="1"/>
</dbReference>
<protein>
    <submittedName>
        <fullName evidence="9">HlyD family secretion protein</fullName>
    </submittedName>
</protein>
<feature type="transmembrane region" description="Helical" evidence="6">
    <location>
        <begin position="12"/>
        <end position="30"/>
    </location>
</feature>
<dbReference type="Pfam" id="PF25963">
    <property type="entry name" value="Beta-barrel_AAEA"/>
    <property type="match status" value="1"/>
</dbReference>